<dbReference type="EMBL" id="JAJQKU010000001">
    <property type="protein sequence ID" value="MCD9095469.1"/>
    <property type="molecule type" value="Genomic_DNA"/>
</dbReference>
<gene>
    <name evidence="1" type="ORF">LTT95_00745</name>
</gene>
<dbReference type="Gene3D" id="3.50.50.60">
    <property type="entry name" value="FAD/NAD(P)-binding domain"/>
    <property type="match status" value="1"/>
</dbReference>
<dbReference type="RefSeq" id="WP_232134013.1">
    <property type="nucleotide sequence ID" value="NZ_CP089507.1"/>
</dbReference>
<accession>A0ABS8U7Z7</accession>
<dbReference type="PANTHER" id="PTHR43747:SF4">
    <property type="entry name" value="FLAVIN-DEPENDENT TRYPTOPHAN HALOGENASE"/>
    <property type="match status" value="1"/>
</dbReference>
<dbReference type="InterPro" id="IPR033856">
    <property type="entry name" value="Trp_halogen"/>
</dbReference>
<reference evidence="1" key="1">
    <citation type="submission" date="2021-12" db="EMBL/GenBank/DDBJ databases">
        <authorList>
            <person name="Ulrich A."/>
        </authorList>
    </citation>
    <scope>NUCLEOTIDE SEQUENCE</scope>
    <source>
        <strain evidence="1">A1P009</strain>
    </source>
</reference>
<keyword evidence="2" id="KW-1185">Reference proteome</keyword>
<proteinExistence type="predicted"/>
<dbReference type="SUPFAM" id="SSF51905">
    <property type="entry name" value="FAD/NAD(P)-binding domain"/>
    <property type="match status" value="1"/>
</dbReference>
<sequence length="517" mass="57412">MSRPLRHVVILGGGSAGWLTAALLAADHDSASPTGLRVTLIESPDVPTIGVGEGTWPTMRDTLRRVGVSETDFVRACDATFKQGSKFVRWTHDRPEDHYHHPFVLPQGYHDADLVAGWMQNGDVPYDRLVSFQPQLCDAGRAPKQFGTPEYAAVANYAYHLDAAKLGLFLRAHCTQRLGVRLVSDHVEGVDVHDNGDIAALRTRARGAIDGDLFVDCTGMRALLIGQHYGIDRTACSDVLFNDRALALQVRYPDADTPIACQTISTAQANGWIWDIGLSARRGVGHVYSSAHTDAEAVETTLQRYIADTGGADCEVIARQSLSFEPGYRRRSWHRNCVAIGLSSGFVEPLEASSLVLVELAATMLSDQLPATRATMDTVAARFNDTFAYRWERVVEFLKLHYVLSHRDDSTYWRDHRDAARMPARLVELLALWRHQAPSRYDLPRVDEVFPSASWQYILYGMGFQPDTRATTRRASDAGRAEAAFREASDLARKMIPALPSHRELIDHIHTRGLSPV</sequence>
<dbReference type="PIRSF" id="PIRSF011396">
    <property type="entry name" value="Trp_halogenase"/>
    <property type="match status" value="1"/>
</dbReference>
<dbReference type="InterPro" id="IPR050816">
    <property type="entry name" value="Flavin-dep_Halogenase_NPB"/>
</dbReference>
<dbReference type="Proteomes" id="UP001430360">
    <property type="component" value="Unassembled WGS sequence"/>
</dbReference>
<comment type="caution">
    <text evidence="1">The sequence shown here is derived from an EMBL/GenBank/DDBJ whole genome shotgun (WGS) entry which is preliminary data.</text>
</comment>
<dbReference type="InterPro" id="IPR036188">
    <property type="entry name" value="FAD/NAD-bd_sf"/>
</dbReference>
<evidence type="ECO:0000313" key="2">
    <source>
        <dbReference type="Proteomes" id="UP001430360"/>
    </source>
</evidence>
<organism evidence="1 2">
    <name type="scientific">Luteimonas fraxinea</name>
    <dbReference type="NCBI Taxonomy" id="2901869"/>
    <lineage>
        <taxon>Bacteria</taxon>
        <taxon>Pseudomonadati</taxon>
        <taxon>Pseudomonadota</taxon>
        <taxon>Gammaproteobacteria</taxon>
        <taxon>Lysobacterales</taxon>
        <taxon>Lysobacteraceae</taxon>
        <taxon>Luteimonas</taxon>
    </lineage>
</organism>
<name>A0ABS8U7Z7_9GAMM</name>
<reference evidence="1" key="2">
    <citation type="journal article" date="2022" name="Syst. Appl. Microbiol.">
        <title>Physiological and genomic characterisation of Luteimonas fraxinea sp. nov., a bacterial species associated with trees tolerant to ash dieback.</title>
        <authorList>
            <person name="Ulrich K."/>
            <person name="Becker R."/>
            <person name="Behrendt U."/>
            <person name="Kube M."/>
            <person name="Schneck V."/>
            <person name="Ulrich A."/>
        </authorList>
    </citation>
    <scope>NUCLEOTIDE SEQUENCE</scope>
    <source>
        <strain evidence="1">A1P009</strain>
    </source>
</reference>
<protein>
    <submittedName>
        <fullName evidence="1">Tryptophan 7-halogenase</fullName>
    </submittedName>
</protein>
<dbReference type="Pfam" id="PF04820">
    <property type="entry name" value="Trp_halogenase"/>
    <property type="match status" value="1"/>
</dbReference>
<evidence type="ECO:0000313" key="1">
    <source>
        <dbReference type="EMBL" id="MCD9095469.1"/>
    </source>
</evidence>
<dbReference type="PANTHER" id="PTHR43747">
    <property type="entry name" value="FAD-BINDING PROTEIN"/>
    <property type="match status" value="1"/>
</dbReference>
<dbReference type="InterPro" id="IPR006905">
    <property type="entry name" value="Flavin_halogenase"/>
</dbReference>